<dbReference type="Proteomes" id="UP000585836">
    <property type="component" value="Unassembled WGS sequence"/>
</dbReference>
<proteinExistence type="predicted"/>
<dbReference type="AlphaFoldDB" id="A0A7W9Q3P6"/>
<keyword evidence="2" id="KW-1185">Reference proteome</keyword>
<evidence type="ECO:0000313" key="1">
    <source>
        <dbReference type="EMBL" id="MBB5932965.1"/>
    </source>
</evidence>
<accession>A0A7W9Q3P6</accession>
<sequence length="93" mass="10714">MYTMEQAERIAAEYIRETTANWDNKAVMFPDDEYKAQKGEFFYFAFQSAEYVATRDDKYLCYGPCQVSVHSVTGECRLLSVQESLAIDPFGAR</sequence>
<dbReference type="RefSeq" id="WP_184976174.1">
    <property type="nucleotide sequence ID" value="NZ_JACHJK010000042.1"/>
</dbReference>
<organism evidence="1 2">
    <name type="scientific">Streptomyces echinatus</name>
    <dbReference type="NCBI Taxonomy" id="67293"/>
    <lineage>
        <taxon>Bacteria</taxon>
        <taxon>Bacillati</taxon>
        <taxon>Actinomycetota</taxon>
        <taxon>Actinomycetes</taxon>
        <taxon>Kitasatosporales</taxon>
        <taxon>Streptomycetaceae</taxon>
        <taxon>Streptomyces</taxon>
    </lineage>
</organism>
<name>A0A7W9Q3P6_9ACTN</name>
<comment type="caution">
    <text evidence="1">The sequence shown here is derived from an EMBL/GenBank/DDBJ whole genome shotgun (WGS) entry which is preliminary data.</text>
</comment>
<reference evidence="1 2" key="1">
    <citation type="submission" date="2020-08" db="EMBL/GenBank/DDBJ databases">
        <title>Genomic Encyclopedia of Type Strains, Phase III (KMG-III): the genomes of soil and plant-associated and newly described type strains.</title>
        <authorList>
            <person name="Whitman W."/>
        </authorList>
    </citation>
    <scope>NUCLEOTIDE SEQUENCE [LARGE SCALE GENOMIC DNA]</scope>
    <source>
        <strain evidence="1 2">CECT 3313</strain>
    </source>
</reference>
<dbReference type="EMBL" id="JACHJK010000042">
    <property type="protein sequence ID" value="MBB5932965.1"/>
    <property type="molecule type" value="Genomic_DNA"/>
</dbReference>
<evidence type="ECO:0000313" key="2">
    <source>
        <dbReference type="Proteomes" id="UP000585836"/>
    </source>
</evidence>
<gene>
    <name evidence="1" type="ORF">FHS34_008486</name>
</gene>
<protein>
    <submittedName>
        <fullName evidence="1">Uncharacterized protein</fullName>
    </submittedName>
</protein>